<dbReference type="GO" id="GO:0008541">
    <property type="term" value="C:proteasome regulatory particle, lid subcomplex"/>
    <property type="evidence" value="ECO:0007669"/>
    <property type="project" value="TreeGrafter"/>
</dbReference>
<dbReference type="PANTHER" id="PTHR12387:SF0">
    <property type="entry name" value="26S PROTEASOME NON-ATPASE REGULATORY SUBUNIT 8"/>
    <property type="match status" value="1"/>
</dbReference>
<evidence type="ECO:0000313" key="8">
    <source>
        <dbReference type="EMBL" id="JAA69645.1"/>
    </source>
</evidence>
<dbReference type="FunFam" id="1.25.40.990:FF:000001">
    <property type="entry name" value="26S proteasome non-ATPase regulatory subunit"/>
    <property type="match status" value="1"/>
</dbReference>
<comment type="similarity">
    <text evidence="1">Belongs to the proteasome subunit S14 family.</text>
</comment>
<evidence type="ECO:0000256" key="4">
    <source>
        <dbReference type="ARBA" id="ARBA00062283"/>
    </source>
</evidence>
<evidence type="ECO:0000256" key="3">
    <source>
        <dbReference type="ARBA" id="ARBA00022942"/>
    </source>
</evidence>
<dbReference type="PANTHER" id="PTHR12387">
    <property type="entry name" value="26S PROTEASOME NON-ATPASE REGULATORY SUBUNIT 8"/>
    <property type="match status" value="1"/>
</dbReference>
<dbReference type="InterPro" id="IPR000717">
    <property type="entry name" value="PCI_dom"/>
</dbReference>
<dbReference type="GO" id="GO:0005634">
    <property type="term" value="C:nucleus"/>
    <property type="evidence" value="ECO:0007669"/>
    <property type="project" value="TreeGrafter"/>
</dbReference>
<evidence type="ECO:0000256" key="1">
    <source>
        <dbReference type="ARBA" id="ARBA00009627"/>
    </source>
</evidence>
<dbReference type="GO" id="GO:0005829">
    <property type="term" value="C:cytosol"/>
    <property type="evidence" value="ECO:0007669"/>
    <property type="project" value="TreeGrafter"/>
</dbReference>
<dbReference type="InterPro" id="IPR033464">
    <property type="entry name" value="CSN8_PSD8_EIF3K"/>
</dbReference>
<sequence>MSGAAQCAKSASPGGQTTRPARADREYAAMGDRGVRLDGAPAAVKRRLSTCVGSNLPLHRIRRDVSNAEGDSQGSPEQAVRGLVPLRVPRETGDILEIGAQWSIATRDIPSFERYMAQLKCYYLDYQNDLPESAYKYQLLGLNLLCLLAQNRVAEFHTELELLPAKEIQSNVYISHPVSMEQFLMEGSYNKVFLSKGNVPSPSYTFFTDILLDTVRDEIASCVEKAYERISGPDVTRMLFLEAPRQTAAYATKRGWTQASNTYQFSTEVKHTDDVIPTEDLAAQTIGYARELEMIV</sequence>
<evidence type="ECO:0000259" key="7">
    <source>
        <dbReference type="PROSITE" id="PS50250"/>
    </source>
</evidence>
<name>A0A0K8REV4_IXORI</name>
<dbReference type="GO" id="GO:0043161">
    <property type="term" value="P:proteasome-mediated ubiquitin-dependent protein catabolic process"/>
    <property type="evidence" value="ECO:0007669"/>
    <property type="project" value="TreeGrafter"/>
</dbReference>
<dbReference type="EMBL" id="GADI01004163">
    <property type="protein sequence ID" value="JAA69645.1"/>
    <property type="molecule type" value="mRNA"/>
</dbReference>
<protein>
    <recommendedName>
        <fullName evidence="2">26S proteasome non-ATPase regulatory subunit 8</fullName>
    </recommendedName>
    <alternativeName>
        <fullName evidence="5">26S proteasome regulatory subunit RPN12</fullName>
    </alternativeName>
</protein>
<comment type="subunit">
    <text evidence="4">Component of the 19S proteasome regulatory particle complex. The 26S proteasome consists of a 20S core particle (CP) and two 19S regulatory subunits (RP). The regulatory particle is made of a lid composed of 9 subunits including PSMD8, a base containing 6 ATPases and few additional components. Interacts with DDI2. Interacts with TASOR.</text>
</comment>
<dbReference type="Gene3D" id="1.25.40.990">
    <property type="match status" value="1"/>
</dbReference>
<keyword evidence="3 8" id="KW-0647">Proteasome</keyword>
<organism evidence="8">
    <name type="scientific">Ixodes ricinus</name>
    <name type="common">Common tick</name>
    <name type="synonym">Acarus ricinus</name>
    <dbReference type="NCBI Taxonomy" id="34613"/>
    <lineage>
        <taxon>Eukaryota</taxon>
        <taxon>Metazoa</taxon>
        <taxon>Ecdysozoa</taxon>
        <taxon>Arthropoda</taxon>
        <taxon>Chelicerata</taxon>
        <taxon>Arachnida</taxon>
        <taxon>Acari</taxon>
        <taxon>Parasitiformes</taxon>
        <taxon>Ixodida</taxon>
        <taxon>Ixodoidea</taxon>
        <taxon>Ixodidae</taxon>
        <taxon>Ixodinae</taxon>
        <taxon>Ixodes</taxon>
    </lineage>
</organism>
<dbReference type="InterPro" id="IPR006746">
    <property type="entry name" value="26S_Psome_Rpn12"/>
</dbReference>
<accession>A0A0K8REV4</accession>
<dbReference type="AlphaFoldDB" id="A0A0K8REV4"/>
<reference evidence="8" key="1">
    <citation type="submission" date="2012-12" db="EMBL/GenBank/DDBJ databases">
        <title>Identification and characterization of a phenylalanine ammonia-lyase gene family in Isatis indigotica Fort.</title>
        <authorList>
            <person name="Liu Q."/>
            <person name="Chen J."/>
            <person name="Zhou X."/>
            <person name="Di P."/>
            <person name="Xiao Y."/>
            <person name="Xuan H."/>
            <person name="Zhang L."/>
            <person name="Chen W."/>
        </authorList>
    </citation>
    <scope>NUCLEOTIDE SEQUENCE</scope>
    <source>
        <tissue evidence="8">Salivary gland</tissue>
    </source>
</reference>
<feature type="region of interest" description="Disordered" evidence="6">
    <location>
        <begin position="1"/>
        <end position="22"/>
    </location>
</feature>
<evidence type="ECO:0000256" key="5">
    <source>
        <dbReference type="ARBA" id="ARBA00078986"/>
    </source>
</evidence>
<dbReference type="PROSITE" id="PS50250">
    <property type="entry name" value="PCI"/>
    <property type="match status" value="1"/>
</dbReference>
<evidence type="ECO:0000256" key="6">
    <source>
        <dbReference type="SAM" id="MobiDB-lite"/>
    </source>
</evidence>
<evidence type="ECO:0000256" key="2">
    <source>
        <dbReference type="ARBA" id="ARBA00014939"/>
    </source>
</evidence>
<proteinExistence type="evidence at transcript level"/>
<dbReference type="Pfam" id="PF10075">
    <property type="entry name" value="CSN8_PSD8_EIF3K"/>
    <property type="match status" value="1"/>
</dbReference>
<feature type="domain" description="PCI" evidence="7">
    <location>
        <begin position="110"/>
        <end position="283"/>
    </location>
</feature>